<dbReference type="OrthoDB" id="3173919at2"/>
<dbReference type="RefSeq" id="WP_015393660.1">
    <property type="nucleotide sequence ID" value="NC_020291.1"/>
</dbReference>
<keyword evidence="1" id="KW-0472">Membrane</keyword>
<dbReference type="Proteomes" id="UP000011728">
    <property type="component" value="Chromosome"/>
</dbReference>
<keyword evidence="1" id="KW-1133">Transmembrane helix</keyword>
<protein>
    <submittedName>
        <fullName evidence="2">SdpI/YhfL protein family</fullName>
    </submittedName>
</protein>
<dbReference type="AlphaFoldDB" id="M1MHF5"/>
<feature type="transmembrane region" description="Helical" evidence="1">
    <location>
        <begin position="81"/>
        <end position="101"/>
    </location>
</feature>
<keyword evidence="3" id="KW-1185">Reference proteome</keyword>
<evidence type="ECO:0000256" key="1">
    <source>
        <dbReference type="SAM" id="Phobius"/>
    </source>
</evidence>
<feature type="transmembrane region" description="Helical" evidence="1">
    <location>
        <begin position="6"/>
        <end position="23"/>
    </location>
</feature>
<evidence type="ECO:0000313" key="2">
    <source>
        <dbReference type="EMBL" id="AGF57344.1"/>
    </source>
</evidence>
<gene>
    <name evidence="2" type="ORF">Cspa_c35830</name>
</gene>
<dbReference type="Pfam" id="PF13630">
    <property type="entry name" value="SdpI"/>
    <property type="match status" value="1"/>
</dbReference>
<evidence type="ECO:0000313" key="3">
    <source>
        <dbReference type="Proteomes" id="UP000011728"/>
    </source>
</evidence>
<dbReference type="EMBL" id="CP004121">
    <property type="protein sequence ID" value="AGF57344.1"/>
    <property type="molecule type" value="Genomic_DNA"/>
</dbReference>
<feature type="transmembrane region" description="Helical" evidence="1">
    <location>
        <begin position="55"/>
        <end position="75"/>
    </location>
</feature>
<dbReference type="InterPro" id="IPR025962">
    <property type="entry name" value="SdpI/YhfL"/>
</dbReference>
<dbReference type="HOGENOM" id="CLU_155106_2_0_9"/>
<sequence>MILLTNILPSIIFIVLGTILKLWPPKEINHAFGYRTFFAMKNNETWKEGNSFSSAMLILSGVIALFFSISVTFLYSNAPSISSTLSGVGSILLGLSFGFYTEVHLRRIFDKDGKRKVESEVLQ</sequence>
<dbReference type="STRING" id="36745.CLSAP_33560"/>
<accession>M1MHF5</accession>
<organism evidence="2 3">
    <name type="scientific">Clostridium saccharoperbutylacetonicum N1-4(HMT)</name>
    <dbReference type="NCBI Taxonomy" id="931276"/>
    <lineage>
        <taxon>Bacteria</taxon>
        <taxon>Bacillati</taxon>
        <taxon>Bacillota</taxon>
        <taxon>Clostridia</taxon>
        <taxon>Eubacteriales</taxon>
        <taxon>Clostridiaceae</taxon>
        <taxon>Clostridium</taxon>
    </lineage>
</organism>
<reference evidence="2 3" key="1">
    <citation type="submission" date="2013-02" db="EMBL/GenBank/DDBJ databases">
        <title>Genome sequence of Clostridium saccharoperbutylacetonicum N1-4(HMT).</title>
        <authorList>
            <person name="Poehlein A."/>
            <person name="Daniel R."/>
        </authorList>
    </citation>
    <scope>NUCLEOTIDE SEQUENCE [LARGE SCALE GENOMIC DNA]</scope>
    <source>
        <strain evidence="3">N1-4(HMT)</strain>
    </source>
</reference>
<dbReference type="eggNOG" id="COG5658">
    <property type="taxonomic scope" value="Bacteria"/>
</dbReference>
<dbReference type="KEGG" id="csr:Cspa_c35830"/>
<keyword evidence="1" id="KW-0812">Transmembrane</keyword>
<dbReference type="PATRIC" id="fig|931276.5.peg.3608"/>
<name>M1MHF5_9CLOT</name>
<proteinExistence type="predicted"/>